<dbReference type="NCBIfam" id="TIGR01730">
    <property type="entry name" value="RND_mfp"/>
    <property type="match status" value="1"/>
</dbReference>
<dbReference type="InterPro" id="IPR058625">
    <property type="entry name" value="MdtA-like_BSH"/>
</dbReference>
<evidence type="ECO:0000259" key="3">
    <source>
        <dbReference type="Pfam" id="PF25876"/>
    </source>
</evidence>
<dbReference type="Gene3D" id="1.10.287.470">
    <property type="entry name" value="Helix hairpin bin"/>
    <property type="match status" value="1"/>
</dbReference>
<dbReference type="OrthoDB" id="2110899at2"/>
<dbReference type="EMBL" id="CP009889">
    <property type="protein sequence ID" value="AIY67715.1"/>
    <property type="molecule type" value="Genomic_DNA"/>
</dbReference>
<evidence type="ECO:0000256" key="1">
    <source>
        <dbReference type="ARBA" id="ARBA00009477"/>
    </source>
</evidence>
<dbReference type="PANTHER" id="PTHR30469">
    <property type="entry name" value="MULTIDRUG RESISTANCE PROTEIN MDTA"/>
    <property type="match status" value="1"/>
</dbReference>
<proteinExistence type="inferred from homology"/>
<accession>A0A0A7EM08</accession>
<dbReference type="AlphaFoldDB" id="A0A0A7EM08"/>
<comment type="similarity">
    <text evidence="1">Belongs to the membrane fusion protein (MFP) (TC 8.A.1) family.</text>
</comment>
<evidence type="ECO:0000256" key="2">
    <source>
        <dbReference type="SAM" id="Coils"/>
    </source>
</evidence>
<reference evidence="5 6" key="1">
    <citation type="submission" date="2014-11" db="EMBL/GenBank/DDBJ databases">
        <title>Complete Genome Sequence of Pseudoalteromonas sp. Strain OCN003 Isolated from Kaneohe Bay, Oahu, Hawaii.</title>
        <authorList>
            <person name="Beurmann S."/>
            <person name="Videau P."/>
            <person name="Ushijima B."/>
            <person name="Smith A.M."/>
            <person name="Aeby G.S."/>
            <person name="Callahan S.M."/>
            <person name="Belcaid M."/>
        </authorList>
    </citation>
    <scope>NUCLEOTIDE SEQUENCE [LARGE SCALE GENOMIC DNA]</scope>
    <source>
        <strain evidence="5 6">OCN003</strain>
    </source>
</reference>
<dbReference type="InterPro" id="IPR006143">
    <property type="entry name" value="RND_pump_MFP"/>
</dbReference>
<evidence type="ECO:0000259" key="4">
    <source>
        <dbReference type="Pfam" id="PF25917"/>
    </source>
</evidence>
<evidence type="ECO:0000313" key="5">
    <source>
        <dbReference type="EMBL" id="AIY67715.1"/>
    </source>
</evidence>
<dbReference type="KEGG" id="pseo:OM33_21155"/>
<dbReference type="Gene3D" id="2.40.50.100">
    <property type="match status" value="1"/>
</dbReference>
<dbReference type="Pfam" id="PF25876">
    <property type="entry name" value="HH_MFP_RND"/>
    <property type="match status" value="1"/>
</dbReference>
<dbReference type="PROSITE" id="PS51257">
    <property type="entry name" value="PROKAR_LIPOPROTEIN"/>
    <property type="match status" value="1"/>
</dbReference>
<organism evidence="5 6">
    <name type="scientific">Pseudoalteromonas piratica</name>
    <dbReference type="NCBI Taxonomy" id="1348114"/>
    <lineage>
        <taxon>Bacteria</taxon>
        <taxon>Pseudomonadati</taxon>
        <taxon>Pseudomonadota</taxon>
        <taxon>Gammaproteobacteria</taxon>
        <taxon>Alteromonadales</taxon>
        <taxon>Pseudoalteromonadaceae</taxon>
        <taxon>Pseudoalteromonas</taxon>
    </lineage>
</organism>
<dbReference type="Gene3D" id="2.40.30.170">
    <property type="match status" value="1"/>
</dbReference>
<feature type="domain" description="Multidrug resistance protein MdtA-like alpha-helical hairpin" evidence="3">
    <location>
        <begin position="96"/>
        <end position="161"/>
    </location>
</feature>
<protein>
    <submittedName>
        <fullName evidence="5">Hemolysin D</fullName>
    </submittedName>
</protein>
<dbReference type="InterPro" id="IPR058624">
    <property type="entry name" value="MdtA-like_HH"/>
</dbReference>
<dbReference type="eggNOG" id="COG0845">
    <property type="taxonomic scope" value="Bacteria"/>
</dbReference>
<dbReference type="Pfam" id="PF25917">
    <property type="entry name" value="BSH_RND"/>
    <property type="match status" value="1"/>
</dbReference>
<feature type="coiled-coil region" evidence="2">
    <location>
        <begin position="95"/>
        <end position="122"/>
    </location>
</feature>
<keyword evidence="2" id="KW-0175">Coiled coil</keyword>
<dbReference type="GO" id="GO:1990281">
    <property type="term" value="C:efflux pump complex"/>
    <property type="evidence" value="ECO:0007669"/>
    <property type="project" value="TreeGrafter"/>
</dbReference>
<dbReference type="PANTHER" id="PTHR30469:SF20">
    <property type="entry name" value="EFFLUX RND TRANSPORTER PERIPLASMIC ADAPTOR SUBUNIT"/>
    <property type="match status" value="1"/>
</dbReference>
<dbReference type="Gene3D" id="2.40.420.20">
    <property type="match status" value="1"/>
</dbReference>
<feature type="domain" description="Multidrug resistance protein MdtA-like barrel-sandwich hybrid" evidence="4">
    <location>
        <begin position="57"/>
        <end position="191"/>
    </location>
</feature>
<keyword evidence="6" id="KW-1185">Reference proteome</keyword>
<dbReference type="GO" id="GO:0015562">
    <property type="term" value="F:efflux transmembrane transporter activity"/>
    <property type="evidence" value="ECO:0007669"/>
    <property type="project" value="TreeGrafter"/>
</dbReference>
<dbReference type="Proteomes" id="UP000030341">
    <property type="component" value="Chromosome 2"/>
</dbReference>
<gene>
    <name evidence="5" type="ORF">OM33_21155</name>
</gene>
<name>A0A0A7EM08_9GAMM</name>
<sequence>MRLLYVVACLITLVGCSKEIEHTESPIRPIAWTAVKTSNFEQVRTLSGIVAPVENANLSFEVNGKVEKVYVKLGDTVAKGQPLAKLNQLTFQLSFESASAQVKQAEATLQEAQNEYERYKTLSEQGLVSKSGFDNSKSAFESAKSAVDVANAQLNIARKNVQDSELLAPYDGVITKRLIEPSQQVAAGQSVFEIEGQHGFEVRVMVPESIIHDLNSDMTLKVTYPVMPQIAMKGHISEKGTRAESANAFPVTVILDEENSVLRAGMTAEVEFVYQGIGRTGFTGPSIRIPVSSLGADVKQKSYVFVFDPNTQLLEKRFVQTENVINNQVIISKGLKDDEIIATAGIAFLRDGQKVSLLDNAVQRFN</sequence>
<dbReference type="STRING" id="1348114.OM33_21155"/>
<dbReference type="SUPFAM" id="SSF111369">
    <property type="entry name" value="HlyD-like secretion proteins"/>
    <property type="match status" value="1"/>
</dbReference>
<dbReference type="HOGENOM" id="CLU_018816_1_0_6"/>
<evidence type="ECO:0000313" key="6">
    <source>
        <dbReference type="Proteomes" id="UP000030341"/>
    </source>
</evidence>